<evidence type="ECO:0000313" key="11">
    <source>
        <dbReference type="EMBL" id="UPQ84395.1"/>
    </source>
</evidence>
<accession>A0ABY4KU73</accession>
<comment type="subunit">
    <text evidence="9">The complex comprises the extracytoplasmic solute receptor protein and the two transmembrane proteins.</text>
</comment>
<protein>
    <recommendedName>
        <fullName evidence="9">TRAP transporter small permease protein</fullName>
    </recommendedName>
</protein>
<sequence length="162" mass="17605">MTSQPSTFQATLGVLRSALEITIGLLVMGVVFCVAANVFGRFVLNHSFVWAEEFSRIMFIWVVLLGAGLASLNNEHVSVTYFKSLVARPVQKVFSLITVAVIYAVCICILVGFKDIVSGFVSVTPLLQISKTFIYSAMPVMAVLTLIANTIALFTIFRGSST</sequence>
<feature type="transmembrane region" description="Helical" evidence="9">
    <location>
        <begin position="133"/>
        <end position="157"/>
    </location>
</feature>
<dbReference type="InterPro" id="IPR007387">
    <property type="entry name" value="TRAP_DctQ"/>
</dbReference>
<dbReference type="Proteomes" id="UP000831189">
    <property type="component" value="Chromosome"/>
</dbReference>
<dbReference type="InterPro" id="IPR055348">
    <property type="entry name" value="DctQ"/>
</dbReference>
<feature type="domain" description="Tripartite ATP-independent periplasmic transporters DctQ component" evidence="10">
    <location>
        <begin position="31"/>
        <end position="158"/>
    </location>
</feature>
<dbReference type="PANTHER" id="PTHR35011:SF2">
    <property type="entry name" value="2,3-DIKETO-L-GULONATE TRAP TRANSPORTER SMALL PERMEASE PROTEIN YIAM"/>
    <property type="match status" value="1"/>
</dbReference>
<keyword evidence="7 9" id="KW-0472">Membrane</keyword>
<feature type="transmembrane region" description="Helical" evidence="9">
    <location>
        <begin position="54"/>
        <end position="72"/>
    </location>
</feature>
<keyword evidence="2 9" id="KW-0813">Transport</keyword>
<proteinExistence type="inferred from homology"/>
<reference evidence="11 12" key="1">
    <citation type="submission" date="2022-04" db="EMBL/GenBank/DDBJ databases">
        <title>Pseudomonas knackmussii B09-2.</title>
        <authorList>
            <person name="Deng Y."/>
        </authorList>
    </citation>
    <scope>NUCLEOTIDE SEQUENCE [LARGE SCALE GENOMIC DNA]</scope>
    <source>
        <strain evidence="11 12">B09-2</strain>
    </source>
</reference>
<evidence type="ECO:0000313" key="12">
    <source>
        <dbReference type="Proteomes" id="UP000831189"/>
    </source>
</evidence>
<evidence type="ECO:0000256" key="2">
    <source>
        <dbReference type="ARBA" id="ARBA00022448"/>
    </source>
</evidence>
<evidence type="ECO:0000256" key="9">
    <source>
        <dbReference type="RuleBase" id="RU369079"/>
    </source>
</evidence>
<feature type="transmembrane region" description="Helical" evidence="9">
    <location>
        <begin position="21"/>
        <end position="42"/>
    </location>
</feature>
<evidence type="ECO:0000256" key="7">
    <source>
        <dbReference type="ARBA" id="ARBA00023136"/>
    </source>
</evidence>
<evidence type="ECO:0000256" key="4">
    <source>
        <dbReference type="ARBA" id="ARBA00022519"/>
    </source>
</evidence>
<keyword evidence="6 9" id="KW-1133">Transmembrane helix</keyword>
<keyword evidence="3" id="KW-1003">Cell membrane</keyword>
<keyword evidence="12" id="KW-1185">Reference proteome</keyword>
<evidence type="ECO:0000256" key="1">
    <source>
        <dbReference type="ARBA" id="ARBA00004429"/>
    </source>
</evidence>
<feature type="transmembrane region" description="Helical" evidence="9">
    <location>
        <begin position="93"/>
        <end position="113"/>
    </location>
</feature>
<evidence type="ECO:0000256" key="6">
    <source>
        <dbReference type="ARBA" id="ARBA00022989"/>
    </source>
</evidence>
<name>A0ABY4KU73_9PSED</name>
<dbReference type="EMBL" id="CP096208">
    <property type="protein sequence ID" value="UPQ84395.1"/>
    <property type="molecule type" value="Genomic_DNA"/>
</dbReference>
<keyword evidence="4 9" id="KW-0997">Cell inner membrane</keyword>
<keyword evidence="5 9" id="KW-0812">Transmembrane</keyword>
<dbReference type="PANTHER" id="PTHR35011">
    <property type="entry name" value="2,3-DIKETO-L-GULONATE TRAP TRANSPORTER SMALL PERMEASE PROTEIN YIAM"/>
    <property type="match status" value="1"/>
</dbReference>
<comment type="function">
    <text evidence="9">Part of the tripartite ATP-independent periplasmic (TRAP) transport system.</text>
</comment>
<evidence type="ECO:0000256" key="8">
    <source>
        <dbReference type="ARBA" id="ARBA00038436"/>
    </source>
</evidence>
<dbReference type="Pfam" id="PF04290">
    <property type="entry name" value="DctQ"/>
    <property type="match status" value="1"/>
</dbReference>
<evidence type="ECO:0000256" key="3">
    <source>
        <dbReference type="ARBA" id="ARBA00022475"/>
    </source>
</evidence>
<evidence type="ECO:0000256" key="5">
    <source>
        <dbReference type="ARBA" id="ARBA00022692"/>
    </source>
</evidence>
<organism evidence="11 12">
    <name type="scientific">Pseudomonas knackmussii</name>
    <dbReference type="NCBI Taxonomy" id="65741"/>
    <lineage>
        <taxon>Bacteria</taxon>
        <taxon>Pseudomonadati</taxon>
        <taxon>Pseudomonadota</taxon>
        <taxon>Gammaproteobacteria</taxon>
        <taxon>Pseudomonadales</taxon>
        <taxon>Pseudomonadaceae</taxon>
        <taxon>Pseudomonas</taxon>
    </lineage>
</organism>
<gene>
    <name evidence="11" type="ORF">M0M42_08405</name>
</gene>
<comment type="subcellular location">
    <subcellularLocation>
        <location evidence="1 9">Cell inner membrane</location>
        <topology evidence="1 9">Multi-pass membrane protein</topology>
    </subcellularLocation>
</comment>
<evidence type="ECO:0000259" key="10">
    <source>
        <dbReference type="Pfam" id="PF04290"/>
    </source>
</evidence>
<comment type="similarity">
    <text evidence="8 9">Belongs to the TRAP transporter small permease family.</text>
</comment>